<dbReference type="EMBL" id="CP071517">
    <property type="protein sequence ID" value="QSX76269.1"/>
    <property type="molecule type" value="Genomic_DNA"/>
</dbReference>
<dbReference type="RefSeq" id="WP_200605800.1">
    <property type="nucleotide sequence ID" value="NZ_CP071517.1"/>
</dbReference>
<name>A0ABX7RDM8_9GAMM</name>
<evidence type="ECO:0000313" key="2">
    <source>
        <dbReference type="Proteomes" id="UP000663400"/>
    </source>
</evidence>
<sequence length="138" mass="14405">MATASNDACVCGCRDGASAAVHAIATALAQDDLDRAITLGLIAVEPRSCASCSGDCRARLQAARTERMQALAARDRYRIRNARVERRARERAEHRSAAMPIAASVATDDTAPVATALPSAAAAALARARARAAARHKP</sequence>
<protein>
    <recommendedName>
        <fullName evidence="3">BFD-like [2Fe-2S]-binding domain-containing protein</fullName>
    </recommendedName>
</protein>
<accession>A0ABX7RDM8</accession>
<evidence type="ECO:0000313" key="1">
    <source>
        <dbReference type="EMBL" id="QSX76269.1"/>
    </source>
</evidence>
<organism evidence="1 2">
    <name type="scientific">Lysobacter arenosi</name>
    <dbReference type="NCBI Taxonomy" id="2795387"/>
    <lineage>
        <taxon>Bacteria</taxon>
        <taxon>Pseudomonadati</taxon>
        <taxon>Pseudomonadota</taxon>
        <taxon>Gammaproteobacteria</taxon>
        <taxon>Lysobacterales</taxon>
        <taxon>Lysobacteraceae</taxon>
        <taxon>Lysobacter</taxon>
    </lineage>
</organism>
<reference evidence="1 2" key="1">
    <citation type="submission" date="2021-02" db="EMBL/GenBank/DDBJ databases">
        <title>Lysobacter arenosi sp. nov., isolated from soil of gangwondo yeongwol, south Korea.</title>
        <authorList>
            <person name="Kim K.R."/>
            <person name="Kim K.H."/>
            <person name="Jeon C.O."/>
        </authorList>
    </citation>
    <scope>NUCLEOTIDE SEQUENCE [LARGE SCALE GENOMIC DNA]</scope>
    <source>
        <strain evidence="1 2">R7</strain>
    </source>
</reference>
<dbReference type="Proteomes" id="UP000663400">
    <property type="component" value="Chromosome"/>
</dbReference>
<keyword evidence="2" id="KW-1185">Reference proteome</keyword>
<proteinExistence type="predicted"/>
<evidence type="ECO:0008006" key="3">
    <source>
        <dbReference type="Google" id="ProtNLM"/>
    </source>
</evidence>
<gene>
    <name evidence="1" type="ORF">HIV01_007215</name>
</gene>